<dbReference type="GO" id="GO:0006979">
    <property type="term" value="P:response to oxidative stress"/>
    <property type="evidence" value="ECO:0007669"/>
    <property type="project" value="InterPro"/>
</dbReference>
<dbReference type="AlphaFoldDB" id="C6VVP8"/>
<feature type="binding site" evidence="6">
    <location>
        <position position="141"/>
    </location>
    <ligand>
        <name>Zn(2+)</name>
        <dbReference type="ChEBI" id="CHEBI:29105"/>
    </ligand>
</feature>
<dbReference type="KEGG" id="dfe:Dfer_0083"/>
<dbReference type="Proteomes" id="UP000002011">
    <property type="component" value="Chromosome"/>
</dbReference>
<evidence type="ECO:0000313" key="10">
    <source>
        <dbReference type="Proteomes" id="UP000002011"/>
    </source>
</evidence>
<reference evidence="9 10" key="1">
    <citation type="journal article" date="2009" name="Stand. Genomic Sci.">
        <title>Complete genome sequence of Dyadobacter fermentans type strain (NS114).</title>
        <authorList>
            <person name="Lang E."/>
            <person name="Lapidus A."/>
            <person name="Chertkov O."/>
            <person name="Brettin T."/>
            <person name="Detter J.C."/>
            <person name="Han C."/>
            <person name="Copeland A."/>
            <person name="Glavina Del Rio T."/>
            <person name="Nolan M."/>
            <person name="Chen F."/>
            <person name="Lucas S."/>
            <person name="Tice H."/>
            <person name="Cheng J.F."/>
            <person name="Land M."/>
            <person name="Hauser L."/>
            <person name="Chang Y.J."/>
            <person name="Jeffries C.D."/>
            <person name="Kopitz M."/>
            <person name="Bruce D."/>
            <person name="Goodwin L."/>
            <person name="Pitluck S."/>
            <person name="Ovchinnikova G."/>
            <person name="Pati A."/>
            <person name="Ivanova N."/>
            <person name="Mavrommatis K."/>
            <person name="Chen A."/>
            <person name="Palaniappan K."/>
            <person name="Chain P."/>
            <person name="Bristow J."/>
            <person name="Eisen J.A."/>
            <person name="Markowitz V."/>
            <person name="Hugenholtz P."/>
            <person name="Goker M."/>
            <person name="Rohde M."/>
            <person name="Kyrpides N.C."/>
            <person name="Klenk H.P."/>
        </authorList>
    </citation>
    <scope>NUCLEOTIDE SEQUENCE [LARGE SCALE GENOMIC DNA]</scope>
    <source>
        <strain evidence="10">ATCC 700827 / DSM 18053 / CIP 107007 / KCTC 52180 / NS114</strain>
    </source>
</reference>
<dbReference type="EC" id="1.8.4.12" evidence="6"/>
<dbReference type="EMBL" id="CP001619">
    <property type="protein sequence ID" value="ACT91354.1"/>
    <property type="molecule type" value="Genomic_DNA"/>
</dbReference>
<dbReference type="GO" id="GO:0030091">
    <property type="term" value="P:protein repair"/>
    <property type="evidence" value="ECO:0007669"/>
    <property type="project" value="InterPro"/>
</dbReference>
<comment type="similarity">
    <text evidence="1 6">Belongs to the MsrB Met sulfoxide reductase family.</text>
</comment>
<dbReference type="PANTHER" id="PTHR10173">
    <property type="entry name" value="METHIONINE SULFOXIDE REDUCTASE"/>
    <property type="match status" value="1"/>
</dbReference>
<dbReference type="Pfam" id="PF01641">
    <property type="entry name" value="SelR"/>
    <property type="match status" value="1"/>
</dbReference>
<feature type="domain" description="MsrB" evidence="8">
    <location>
        <begin position="50"/>
        <end position="172"/>
    </location>
</feature>
<dbReference type="InterPro" id="IPR011057">
    <property type="entry name" value="Mss4-like_sf"/>
</dbReference>
<dbReference type="SUPFAM" id="SSF51316">
    <property type="entry name" value="Mss4-like"/>
    <property type="match status" value="1"/>
</dbReference>
<evidence type="ECO:0000256" key="3">
    <source>
        <dbReference type="ARBA" id="ARBA00022833"/>
    </source>
</evidence>
<gene>
    <name evidence="6" type="primary">msrB</name>
    <name evidence="9" type="ordered locus">Dfer_0083</name>
</gene>
<dbReference type="HAMAP" id="MF_01400">
    <property type="entry name" value="MsrB"/>
    <property type="match status" value="1"/>
</dbReference>
<feature type="active site" description="Nucleophile" evidence="6">
    <location>
        <position position="161"/>
    </location>
</feature>
<evidence type="ECO:0000256" key="6">
    <source>
        <dbReference type="HAMAP-Rule" id="MF_01400"/>
    </source>
</evidence>
<dbReference type="InterPro" id="IPR002579">
    <property type="entry name" value="Met_Sox_Rdtase_MsrB_dom"/>
</dbReference>
<feature type="binding site" evidence="6">
    <location>
        <position position="92"/>
    </location>
    <ligand>
        <name>Zn(2+)</name>
        <dbReference type="ChEBI" id="CHEBI:29105"/>
    </ligand>
</feature>
<keyword evidence="3 6" id="KW-0862">Zinc</keyword>
<evidence type="ECO:0000256" key="2">
    <source>
        <dbReference type="ARBA" id="ARBA00022723"/>
    </source>
</evidence>
<dbReference type="Gene3D" id="2.170.150.20">
    <property type="entry name" value="Peptide methionine sulfoxide reductase"/>
    <property type="match status" value="1"/>
</dbReference>
<keyword evidence="2 6" id="KW-0479">Metal-binding</keyword>
<proteinExistence type="inferred from homology"/>
<dbReference type="FunFam" id="2.170.150.20:FF:000001">
    <property type="entry name" value="Peptide methionine sulfoxide reductase MsrB"/>
    <property type="match status" value="1"/>
</dbReference>
<protein>
    <recommendedName>
        <fullName evidence="6">Peptide methionine sulfoxide reductase MsrB</fullName>
        <ecNumber evidence="6">1.8.4.12</ecNumber>
    </recommendedName>
    <alternativeName>
        <fullName evidence="6">Peptide-methionine (R)-S-oxide reductase</fullName>
    </alternativeName>
</protein>
<comment type="catalytic activity">
    <reaction evidence="5 6">
        <text>L-methionyl-[protein] + [thioredoxin]-disulfide + H2O = L-methionyl-(R)-S-oxide-[protein] + [thioredoxin]-dithiol</text>
        <dbReference type="Rhea" id="RHEA:24164"/>
        <dbReference type="Rhea" id="RHEA-COMP:10698"/>
        <dbReference type="Rhea" id="RHEA-COMP:10700"/>
        <dbReference type="Rhea" id="RHEA-COMP:12313"/>
        <dbReference type="Rhea" id="RHEA-COMP:12314"/>
        <dbReference type="ChEBI" id="CHEBI:15377"/>
        <dbReference type="ChEBI" id="CHEBI:16044"/>
        <dbReference type="ChEBI" id="CHEBI:29950"/>
        <dbReference type="ChEBI" id="CHEBI:45764"/>
        <dbReference type="ChEBI" id="CHEBI:50058"/>
        <dbReference type="EC" id="1.8.4.12"/>
    </reaction>
</comment>
<name>C6VVP8_DYAFD</name>
<dbReference type="GO" id="GO:0033743">
    <property type="term" value="F:peptide-methionine (R)-S-oxide reductase activity"/>
    <property type="evidence" value="ECO:0007669"/>
    <property type="project" value="UniProtKB-UniRule"/>
</dbReference>
<dbReference type="STRING" id="471854.Dfer_0083"/>
<sequence length="189" mass="20977">MKNFIMAAIAGVFALTLQNCYGQSSADQSKPAQKAPEYSRTETAPVKKSNDEWQKILSPEVYRVARLKGTERPFTSEYEHSKEIGTFYCAVCGNPLFKSDAKYESGCGWPSFFEPISKKSIVEAADNSLGMHRIEVMCGRCKSHLGHVFDDGPPPTGLRYCINGVVLDFEKAKTAEKKFNSKKKTQTGS</sequence>
<dbReference type="HOGENOM" id="CLU_031040_8_2_10"/>
<dbReference type="RefSeq" id="WP_012779702.1">
    <property type="nucleotide sequence ID" value="NC_013037.1"/>
</dbReference>
<comment type="cofactor">
    <cofactor evidence="6">
        <name>Zn(2+)</name>
        <dbReference type="ChEBI" id="CHEBI:29105"/>
    </cofactor>
    <text evidence="6">Binds 1 zinc ion per subunit. The zinc ion is important for the structural integrity of the protein.</text>
</comment>
<keyword evidence="10" id="KW-1185">Reference proteome</keyword>
<dbReference type="PANTHER" id="PTHR10173:SF52">
    <property type="entry name" value="METHIONINE-R-SULFOXIDE REDUCTASE B1"/>
    <property type="match status" value="1"/>
</dbReference>
<accession>C6VVP8</accession>
<feature type="binding site" evidence="6">
    <location>
        <position position="89"/>
    </location>
    <ligand>
        <name>Zn(2+)</name>
        <dbReference type="ChEBI" id="CHEBI:29105"/>
    </ligand>
</feature>
<organism evidence="9 10">
    <name type="scientific">Dyadobacter fermentans (strain ATCC 700827 / DSM 18053 / CIP 107007 / KCTC 52180 / NS114)</name>
    <dbReference type="NCBI Taxonomy" id="471854"/>
    <lineage>
        <taxon>Bacteria</taxon>
        <taxon>Pseudomonadati</taxon>
        <taxon>Bacteroidota</taxon>
        <taxon>Cytophagia</taxon>
        <taxon>Cytophagales</taxon>
        <taxon>Spirosomataceae</taxon>
        <taxon>Dyadobacter</taxon>
    </lineage>
</organism>
<dbReference type="GO" id="GO:0008270">
    <property type="term" value="F:zinc ion binding"/>
    <property type="evidence" value="ECO:0007669"/>
    <property type="project" value="UniProtKB-UniRule"/>
</dbReference>
<keyword evidence="4 6" id="KW-0560">Oxidoreductase</keyword>
<dbReference type="NCBIfam" id="TIGR00357">
    <property type="entry name" value="peptide-methionine (R)-S-oxide reductase MsrB"/>
    <property type="match status" value="1"/>
</dbReference>
<evidence type="ECO:0000256" key="7">
    <source>
        <dbReference type="SAM" id="MobiDB-lite"/>
    </source>
</evidence>
<dbReference type="GO" id="GO:0005737">
    <property type="term" value="C:cytoplasm"/>
    <property type="evidence" value="ECO:0007669"/>
    <property type="project" value="TreeGrafter"/>
</dbReference>
<evidence type="ECO:0000256" key="4">
    <source>
        <dbReference type="ARBA" id="ARBA00023002"/>
    </source>
</evidence>
<dbReference type="InterPro" id="IPR028427">
    <property type="entry name" value="Met_Sox_Rdtase_MsrB"/>
</dbReference>
<dbReference type="OrthoDB" id="4174719at2"/>
<dbReference type="PROSITE" id="PS51790">
    <property type="entry name" value="MSRB"/>
    <property type="match status" value="1"/>
</dbReference>
<evidence type="ECO:0000256" key="1">
    <source>
        <dbReference type="ARBA" id="ARBA00007174"/>
    </source>
</evidence>
<feature type="region of interest" description="Disordered" evidence="7">
    <location>
        <begin position="26"/>
        <end position="50"/>
    </location>
</feature>
<evidence type="ECO:0000259" key="8">
    <source>
        <dbReference type="PROSITE" id="PS51790"/>
    </source>
</evidence>
<feature type="binding site" evidence="6">
    <location>
        <position position="138"/>
    </location>
    <ligand>
        <name>Zn(2+)</name>
        <dbReference type="ChEBI" id="CHEBI:29105"/>
    </ligand>
</feature>
<dbReference type="eggNOG" id="COG0229">
    <property type="taxonomic scope" value="Bacteria"/>
</dbReference>
<evidence type="ECO:0000313" key="9">
    <source>
        <dbReference type="EMBL" id="ACT91354.1"/>
    </source>
</evidence>
<evidence type="ECO:0000256" key="5">
    <source>
        <dbReference type="ARBA" id="ARBA00048488"/>
    </source>
</evidence>